<evidence type="ECO:0000256" key="4">
    <source>
        <dbReference type="ARBA" id="ARBA00022801"/>
    </source>
</evidence>
<keyword evidence="4" id="KW-0378">Hydrolase</keyword>
<organism evidence="10 11">
    <name type="scientific">Rhizodiscina lignyota</name>
    <dbReference type="NCBI Taxonomy" id="1504668"/>
    <lineage>
        <taxon>Eukaryota</taxon>
        <taxon>Fungi</taxon>
        <taxon>Dikarya</taxon>
        <taxon>Ascomycota</taxon>
        <taxon>Pezizomycotina</taxon>
        <taxon>Dothideomycetes</taxon>
        <taxon>Pleosporomycetidae</taxon>
        <taxon>Aulographales</taxon>
        <taxon>Rhizodiscinaceae</taxon>
        <taxon>Rhizodiscina</taxon>
    </lineage>
</organism>
<protein>
    <recommendedName>
        <fullName evidence="7">(4-O-methyl)-D-glucuronate--lignin esterase</fullName>
        <ecNumber evidence="7">3.1.1.117</ecNumber>
    </recommendedName>
</protein>
<comment type="catalytic activity">
    <reaction evidence="6">
        <text>a 4-O-methyl-alpha-D-glucuronosyl ester derivative + H2O = 4-O-methyl-alpha-D-glucuronate derivative + an alcohol + H(+)</text>
        <dbReference type="Rhea" id="RHEA:67452"/>
        <dbReference type="ChEBI" id="CHEBI:15377"/>
        <dbReference type="ChEBI" id="CHEBI:15378"/>
        <dbReference type="ChEBI" id="CHEBI:30879"/>
        <dbReference type="ChEBI" id="CHEBI:171667"/>
        <dbReference type="ChEBI" id="CHEBI:171668"/>
        <dbReference type="EC" id="3.1.1.117"/>
    </reaction>
    <physiologicalReaction direction="left-to-right" evidence="6">
        <dbReference type="Rhea" id="RHEA:67453"/>
    </physiologicalReaction>
</comment>
<feature type="signal peptide" evidence="8">
    <location>
        <begin position="1"/>
        <end position="18"/>
    </location>
</feature>
<comment type="caution">
    <text evidence="10">The sequence shown here is derived from an EMBL/GenBank/DDBJ whole genome shotgun (WGS) entry which is preliminary data.</text>
</comment>
<name>A0A9P4MFA1_9PEZI</name>
<dbReference type="EMBL" id="ML978122">
    <property type="protein sequence ID" value="KAF2103359.1"/>
    <property type="molecule type" value="Genomic_DNA"/>
</dbReference>
<dbReference type="Gene3D" id="3.40.50.1820">
    <property type="entry name" value="alpha/beta hydrolase"/>
    <property type="match status" value="1"/>
</dbReference>
<evidence type="ECO:0000256" key="2">
    <source>
        <dbReference type="ARBA" id="ARBA00022487"/>
    </source>
</evidence>
<evidence type="ECO:0000256" key="8">
    <source>
        <dbReference type="SAM" id="SignalP"/>
    </source>
</evidence>
<keyword evidence="5" id="KW-0439">Lignin degradation</keyword>
<dbReference type="EC" id="3.1.1.117" evidence="7"/>
<evidence type="ECO:0000256" key="7">
    <source>
        <dbReference type="ARBA" id="ARBA00026105"/>
    </source>
</evidence>
<reference evidence="10" key="1">
    <citation type="journal article" date="2020" name="Stud. Mycol.">
        <title>101 Dothideomycetes genomes: a test case for predicting lifestyles and emergence of pathogens.</title>
        <authorList>
            <person name="Haridas S."/>
            <person name="Albert R."/>
            <person name="Binder M."/>
            <person name="Bloem J."/>
            <person name="Labutti K."/>
            <person name="Salamov A."/>
            <person name="Andreopoulos B."/>
            <person name="Baker S."/>
            <person name="Barry K."/>
            <person name="Bills G."/>
            <person name="Bluhm B."/>
            <person name="Cannon C."/>
            <person name="Castanera R."/>
            <person name="Culley D."/>
            <person name="Daum C."/>
            <person name="Ezra D."/>
            <person name="Gonzalez J."/>
            <person name="Henrissat B."/>
            <person name="Kuo A."/>
            <person name="Liang C."/>
            <person name="Lipzen A."/>
            <person name="Lutzoni F."/>
            <person name="Magnuson J."/>
            <person name="Mondo S."/>
            <person name="Nolan M."/>
            <person name="Ohm R."/>
            <person name="Pangilinan J."/>
            <person name="Park H.-J."/>
            <person name="Ramirez L."/>
            <person name="Alfaro M."/>
            <person name="Sun H."/>
            <person name="Tritt A."/>
            <person name="Yoshinaga Y."/>
            <person name="Zwiers L.-H."/>
            <person name="Turgeon B."/>
            <person name="Goodwin S."/>
            <person name="Spatafora J."/>
            <person name="Crous P."/>
            <person name="Grigoriev I."/>
        </authorList>
    </citation>
    <scope>NUCLEOTIDE SEQUENCE</scope>
    <source>
        <strain evidence="10">CBS 133067</strain>
    </source>
</reference>
<keyword evidence="3 8" id="KW-0732">Signal</keyword>
<dbReference type="InterPro" id="IPR029058">
    <property type="entry name" value="AB_hydrolase_fold"/>
</dbReference>
<sequence>MRLASFIPFVLSFTSTLAQDYGYGAGYGREFGEVPDECARLPSHIKLVNQTYILPDPFYFLSGAPVSSKASWTCRAAQLRSLFQKYELGLKPTRPPVLKSSTSKVSSNTTGLTITAGWQSNTIDWTVNITYPSSGKKPYPALIAYGGLSVPAPDGAAIIVFDNSEMGQQDNTSSRGLGLYYDLYGHNASASSMMAWAWAVSRIIDVLEASPDLNINTKKLGITGCSRDGKGVLVAGAFDERIILTIPQESGSGGDACWRTSRDMLVNRGLATQAAVEIVTENVWFSLSFDQFAATNYSIGLLPVDHHELAGLVAPRGLYSTENVGFLWLGDWSNYECMKTANKIFQSLGVGNHQGFSQDGPHDHCMFPSDQVSEITAFYDKFLFDEQADTSVFRTVGNWTYDPRWAPWRVPKLY</sequence>
<feature type="chain" id="PRO_5040486232" description="(4-O-methyl)-D-glucuronate--lignin esterase" evidence="8">
    <location>
        <begin position="19"/>
        <end position="414"/>
    </location>
</feature>
<proteinExistence type="inferred from homology"/>
<dbReference type="GO" id="GO:0052689">
    <property type="term" value="F:carboxylic ester hydrolase activity"/>
    <property type="evidence" value="ECO:0007669"/>
    <property type="project" value="UniProtKB-KW"/>
</dbReference>
<dbReference type="SUPFAM" id="SSF53474">
    <property type="entry name" value="alpha/beta-Hydrolases"/>
    <property type="match status" value="1"/>
</dbReference>
<evidence type="ECO:0000256" key="1">
    <source>
        <dbReference type="ARBA" id="ARBA00010092"/>
    </source>
</evidence>
<keyword evidence="11" id="KW-1185">Reference proteome</keyword>
<evidence type="ECO:0000259" key="9">
    <source>
        <dbReference type="Pfam" id="PF22244"/>
    </source>
</evidence>
<dbReference type="OrthoDB" id="3781271at2759"/>
<dbReference type="Proteomes" id="UP000799772">
    <property type="component" value="Unassembled WGS sequence"/>
</dbReference>
<dbReference type="AlphaFoldDB" id="A0A9P4MFA1"/>
<evidence type="ECO:0000256" key="5">
    <source>
        <dbReference type="ARBA" id="ARBA00023185"/>
    </source>
</evidence>
<gene>
    <name evidence="10" type="ORF">NA57DRAFT_52883</name>
</gene>
<accession>A0A9P4MFA1</accession>
<evidence type="ECO:0000256" key="6">
    <source>
        <dbReference type="ARBA" id="ARBA00024511"/>
    </source>
</evidence>
<evidence type="ECO:0000313" key="11">
    <source>
        <dbReference type="Proteomes" id="UP000799772"/>
    </source>
</evidence>
<dbReference type="InterPro" id="IPR054579">
    <property type="entry name" value="GCE-like_dom"/>
</dbReference>
<comment type="similarity">
    <text evidence="1">Belongs to the carbohydrate esterase 15 (CE15) family.</text>
</comment>
<dbReference type="Pfam" id="PF22244">
    <property type="entry name" value="GCE_fung"/>
    <property type="match status" value="1"/>
</dbReference>
<keyword evidence="2" id="KW-0719">Serine esterase</keyword>
<dbReference type="GO" id="GO:0046274">
    <property type="term" value="P:lignin catabolic process"/>
    <property type="evidence" value="ECO:0007669"/>
    <property type="project" value="UniProtKB-KW"/>
</dbReference>
<evidence type="ECO:0000313" key="10">
    <source>
        <dbReference type="EMBL" id="KAF2103359.1"/>
    </source>
</evidence>
<feature type="domain" description="4-O-methyl-glucuronoyl methylesterase-like" evidence="9">
    <location>
        <begin position="116"/>
        <end position="349"/>
    </location>
</feature>
<evidence type="ECO:0000256" key="3">
    <source>
        <dbReference type="ARBA" id="ARBA00022729"/>
    </source>
</evidence>